<keyword evidence="3" id="KW-0456">Lyase</keyword>
<sequence length="109" mass="11506">MDLARAILIMLENHKFAVEGAGALAPAAVMTGQIDDIQGKKVVCVISGGNVDSTMLGHSIDKGLIADDRLVLVEVFLPDQPGSICELLERISGTGAKTKHIYMVCSIKA</sequence>
<dbReference type="Gene3D" id="3.40.50.1100">
    <property type="match status" value="1"/>
</dbReference>
<evidence type="ECO:0000256" key="2">
    <source>
        <dbReference type="ARBA" id="ARBA00022898"/>
    </source>
</evidence>
<organism evidence="4 5">
    <name type="scientific">Cylicostephanus goldi</name>
    <name type="common">Nematode worm</name>
    <dbReference type="NCBI Taxonomy" id="71465"/>
    <lineage>
        <taxon>Eukaryota</taxon>
        <taxon>Metazoa</taxon>
        <taxon>Ecdysozoa</taxon>
        <taxon>Nematoda</taxon>
        <taxon>Chromadorea</taxon>
        <taxon>Rhabditida</taxon>
        <taxon>Rhabditina</taxon>
        <taxon>Rhabditomorpha</taxon>
        <taxon>Strongyloidea</taxon>
        <taxon>Strongylidae</taxon>
        <taxon>Cylicostephanus</taxon>
    </lineage>
</organism>
<evidence type="ECO:0000313" key="5">
    <source>
        <dbReference type="Proteomes" id="UP000271889"/>
    </source>
</evidence>
<name>A0A3P7MR68_CYLGO</name>
<dbReference type="GO" id="GO:0006565">
    <property type="term" value="P:L-serine catabolic process"/>
    <property type="evidence" value="ECO:0007669"/>
    <property type="project" value="TreeGrafter"/>
</dbReference>
<dbReference type="PANTHER" id="PTHR48078:SF6">
    <property type="entry name" value="L-THREONINE DEHYDRATASE CATABOLIC TDCB"/>
    <property type="match status" value="1"/>
</dbReference>
<protein>
    <recommendedName>
        <fullName evidence="6">Tryptophan synthase beta chain-like PALP domain-containing protein</fullName>
    </recommendedName>
</protein>
<accession>A0A3P7MR68</accession>
<dbReference type="InterPro" id="IPR036052">
    <property type="entry name" value="TrpB-like_PALP_sf"/>
</dbReference>
<dbReference type="SUPFAM" id="SSF53686">
    <property type="entry name" value="Tryptophan synthase beta subunit-like PLP-dependent enzymes"/>
    <property type="match status" value="1"/>
</dbReference>
<dbReference type="GO" id="GO:0009097">
    <property type="term" value="P:isoleucine biosynthetic process"/>
    <property type="evidence" value="ECO:0007669"/>
    <property type="project" value="TreeGrafter"/>
</dbReference>
<dbReference type="OrthoDB" id="4418812at2759"/>
<keyword evidence="5" id="KW-1185">Reference proteome</keyword>
<comment type="cofactor">
    <cofactor evidence="1">
        <name>pyridoxal 5'-phosphate</name>
        <dbReference type="ChEBI" id="CHEBI:597326"/>
    </cofactor>
</comment>
<dbReference type="GO" id="GO:0006567">
    <property type="term" value="P:L-threonine catabolic process"/>
    <property type="evidence" value="ECO:0007669"/>
    <property type="project" value="TreeGrafter"/>
</dbReference>
<evidence type="ECO:0008006" key="6">
    <source>
        <dbReference type="Google" id="ProtNLM"/>
    </source>
</evidence>
<proteinExistence type="predicted"/>
<dbReference type="InterPro" id="IPR050147">
    <property type="entry name" value="Ser/Thr_Dehydratase"/>
</dbReference>
<dbReference type="GO" id="GO:0004794">
    <property type="term" value="F:threonine deaminase activity"/>
    <property type="evidence" value="ECO:0007669"/>
    <property type="project" value="TreeGrafter"/>
</dbReference>
<evidence type="ECO:0000313" key="4">
    <source>
        <dbReference type="EMBL" id="VDN32174.1"/>
    </source>
</evidence>
<reference evidence="4 5" key="1">
    <citation type="submission" date="2018-11" db="EMBL/GenBank/DDBJ databases">
        <authorList>
            <consortium name="Pathogen Informatics"/>
        </authorList>
    </citation>
    <scope>NUCLEOTIDE SEQUENCE [LARGE SCALE GENOMIC DNA]</scope>
</reference>
<evidence type="ECO:0000256" key="1">
    <source>
        <dbReference type="ARBA" id="ARBA00001933"/>
    </source>
</evidence>
<dbReference type="PANTHER" id="PTHR48078">
    <property type="entry name" value="THREONINE DEHYDRATASE, MITOCHONDRIAL-RELATED"/>
    <property type="match status" value="1"/>
</dbReference>
<dbReference type="GO" id="GO:0003941">
    <property type="term" value="F:L-serine ammonia-lyase activity"/>
    <property type="evidence" value="ECO:0007669"/>
    <property type="project" value="TreeGrafter"/>
</dbReference>
<keyword evidence="2" id="KW-0663">Pyridoxal phosphate</keyword>
<gene>
    <name evidence="4" type="ORF">CGOC_LOCUS12042</name>
</gene>
<evidence type="ECO:0000256" key="3">
    <source>
        <dbReference type="ARBA" id="ARBA00023239"/>
    </source>
</evidence>
<dbReference type="Proteomes" id="UP000271889">
    <property type="component" value="Unassembled WGS sequence"/>
</dbReference>
<dbReference type="EMBL" id="UYRV01120219">
    <property type="protein sequence ID" value="VDN32174.1"/>
    <property type="molecule type" value="Genomic_DNA"/>
</dbReference>
<dbReference type="AlphaFoldDB" id="A0A3P7MR68"/>